<keyword evidence="2" id="KW-1185">Reference proteome</keyword>
<sequence>MEKFEFDKWIKFSEITEDSQKWLLSEGFDNISSLINMSSEDLDGVALKKGEIRSLLAGVKQLQREAGTGPLLEDISKVQPGKSTEATVGLKFLEDLLGNKPATAAERHQADYMDPQVYLFRKGDKGMSLALKEELQQEVAKYRLQAFSDNTKKTYSSQRNSYLRFCNELGLQ</sequence>
<organism evidence="1 2">
    <name type="scientific">Owenia fusiformis</name>
    <name type="common">Polychaete worm</name>
    <dbReference type="NCBI Taxonomy" id="6347"/>
    <lineage>
        <taxon>Eukaryota</taxon>
        <taxon>Metazoa</taxon>
        <taxon>Spiralia</taxon>
        <taxon>Lophotrochozoa</taxon>
        <taxon>Annelida</taxon>
        <taxon>Polychaeta</taxon>
        <taxon>Sedentaria</taxon>
        <taxon>Canalipalpata</taxon>
        <taxon>Sabellida</taxon>
        <taxon>Oweniida</taxon>
        <taxon>Oweniidae</taxon>
        <taxon>Owenia</taxon>
    </lineage>
</organism>
<accession>A0A8J1UNK1</accession>
<dbReference type="Proteomes" id="UP000749559">
    <property type="component" value="Unassembled WGS sequence"/>
</dbReference>
<dbReference type="EMBL" id="CAIIXF020000008">
    <property type="protein sequence ID" value="CAH1793268.1"/>
    <property type="molecule type" value="Genomic_DNA"/>
</dbReference>
<feature type="non-terminal residue" evidence="1">
    <location>
        <position position="172"/>
    </location>
</feature>
<proteinExistence type="predicted"/>
<evidence type="ECO:0000313" key="1">
    <source>
        <dbReference type="EMBL" id="CAH1793268.1"/>
    </source>
</evidence>
<dbReference type="AlphaFoldDB" id="A0A8J1UNK1"/>
<protein>
    <submittedName>
        <fullName evidence="1">Uncharacterized protein</fullName>
    </submittedName>
</protein>
<name>A0A8J1UNK1_OWEFU</name>
<gene>
    <name evidence="1" type="ORF">OFUS_LOCUS18140</name>
</gene>
<reference evidence="1" key="1">
    <citation type="submission" date="2022-03" db="EMBL/GenBank/DDBJ databases">
        <authorList>
            <person name="Martin C."/>
        </authorList>
    </citation>
    <scope>NUCLEOTIDE SEQUENCE</scope>
</reference>
<evidence type="ECO:0000313" key="2">
    <source>
        <dbReference type="Proteomes" id="UP000749559"/>
    </source>
</evidence>
<comment type="caution">
    <text evidence="1">The sequence shown here is derived from an EMBL/GenBank/DDBJ whole genome shotgun (WGS) entry which is preliminary data.</text>
</comment>